<dbReference type="Pfam" id="PF03595">
    <property type="entry name" value="SLAC1"/>
    <property type="match status" value="1"/>
</dbReference>
<comment type="subcellular location">
    <subcellularLocation>
        <location evidence="1">Cell membrane</location>
        <topology evidence="1">Multi-pass membrane protein</topology>
    </subcellularLocation>
</comment>
<evidence type="ECO:0000256" key="6">
    <source>
        <dbReference type="ARBA" id="ARBA00022989"/>
    </source>
</evidence>
<gene>
    <name evidence="10" type="ORF">H2200_002835</name>
</gene>
<dbReference type="Gene3D" id="1.50.10.150">
    <property type="entry name" value="Voltage-dependent anion channel"/>
    <property type="match status" value="1"/>
</dbReference>
<dbReference type="InterPro" id="IPR004695">
    <property type="entry name" value="SLAC1/Mae1/Ssu1/TehA"/>
</dbReference>
<keyword evidence="3" id="KW-0813">Transport</keyword>
<keyword evidence="4" id="KW-1003">Cell membrane</keyword>
<evidence type="ECO:0000256" key="8">
    <source>
        <dbReference type="SAM" id="MobiDB-lite"/>
    </source>
</evidence>
<evidence type="ECO:0000256" key="5">
    <source>
        <dbReference type="ARBA" id="ARBA00022692"/>
    </source>
</evidence>
<evidence type="ECO:0000256" key="1">
    <source>
        <dbReference type="ARBA" id="ARBA00004651"/>
    </source>
</evidence>
<sequence>MSADDRTTMAETDGVQGHGHPDIERKPHTQHPLHRSAFRALVEDFEPIWFTWCMNSGIIAIIAHQLPYQFDGLGQIAAVFWMIDLVLFILFSILMFLKLAMFRKQAYRELVNDVQQLGLLACWPIAWLTIVAFVSLSVSEAHWGGHAFTLVAYVMWWVGAAWIITTTCFVMITLIRRHSVSDVDLVPMVLIPPVGVATLATVGGLFSIYSHAISARLAVPVIIASFFSVGIGLFFATFLYTLLLHRLLVKGFPPPELAASMFLFVGPMGQTATALQLLGSAAHTYGRFAGYHKGTFLAASAAASLDVACILLAMLTSGMGTIWLIIAFWCMGEHAVHRKLSWTPTWNAIIFPTGTLTSSMLMFGIEMDSPFFRTITTIGLLFLVVMWFVNLAGTVWKIGMGQVLIVKDNWRAKQELEEQKDQ</sequence>
<dbReference type="GO" id="GO:0000319">
    <property type="term" value="F:sulfite transmembrane transporter activity"/>
    <property type="evidence" value="ECO:0007669"/>
    <property type="project" value="TreeGrafter"/>
</dbReference>
<evidence type="ECO:0000313" key="10">
    <source>
        <dbReference type="EMBL" id="KAJ9612894.1"/>
    </source>
</evidence>
<evidence type="ECO:0000256" key="7">
    <source>
        <dbReference type="ARBA" id="ARBA00023136"/>
    </source>
</evidence>
<feature type="transmembrane region" description="Helical" evidence="9">
    <location>
        <begin position="221"/>
        <end position="245"/>
    </location>
</feature>
<organism evidence="10 11">
    <name type="scientific">Cladophialophora chaetospira</name>
    <dbReference type="NCBI Taxonomy" id="386627"/>
    <lineage>
        <taxon>Eukaryota</taxon>
        <taxon>Fungi</taxon>
        <taxon>Dikarya</taxon>
        <taxon>Ascomycota</taxon>
        <taxon>Pezizomycotina</taxon>
        <taxon>Eurotiomycetes</taxon>
        <taxon>Chaetothyriomycetidae</taxon>
        <taxon>Chaetothyriales</taxon>
        <taxon>Herpotrichiellaceae</taxon>
        <taxon>Cladophialophora</taxon>
    </lineage>
</organism>
<name>A0AA38XH35_9EURO</name>
<keyword evidence="7 9" id="KW-0472">Membrane</keyword>
<dbReference type="InterPro" id="IPR038665">
    <property type="entry name" value="Voltage-dep_anion_channel_sf"/>
</dbReference>
<dbReference type="EMBL" id="JAPDRK010000004">
    <property type="protein sequence ID" value="KAJ9612894.1"/>
    <property type="molecule type" value="Genomic_DNA"/>
</dbReference>
<evidence type="ECO:0000256" key="3">
    <source>
        <dbReference type="ARBA" id="ARBA00022448"/>
    </source>
</evidence>
<reference evidence="10" key="1">
    <citation type="submission" date="2022-10" db="EMBL/GenBank/DDBJ databases">
        <title>Culturing micro-colonial fungi from biological soil crusts in the Mojave desert and describing Neophaeococcomyces mojavensis, and introducing the new genera and species Taxawa tesnikishii.</title>
        <authorList>
            <person name="Kurbessoian T."/>
            <person name="Stajich J.E."/>
        </authorList>
    </citation>
    <scope>NUCLEOTIDE SEQUENCE</scope>
    <source>
        <strain evidence="10">TK_41</strain>
    </source>
</reference>
<keyword evidence="11" id="KW-1185">Reference proteome</keyword>
<keyword evidence="6 9" id="KW-1133">Transmembrane helix</keyword>
<feature type="transmembrane region" description="Helical" evidence="9">
    <location>
        <begin position="185"/>
        <end position="209"/>
    </location>
</feature>
<feature type="transmembrane region" description="Helical" evidence="9">
    <location>
        <begin position="299"/>
        <end position="332"/>
    </location>
</feature>
<comment type="caution">
    <text evidence="10">The sequence shown here is derived from an EMBL/GenBank/DDBJ whole genome shotgun (WGS) entry which is preliminary data.</text>
</comment>
<feature type="region of interest" description="Disordered" evidence="8">
    <location>
        <begin position="1"/>
        <end position="30"/>
    </location>
</feature>
<evidence type="ECO:0000256" key="2">
    <source>
        <dbReference type="ARBA" id="ARBA00008566"/>
    </source>
</evidence>
<evidence type="ECO:0000256" key="4">
    <source>
        <dbReference type="ARBA" id="ARBA00022475"/>
    </source>
</evidence>
<accession>A0AA38XH35</accession>
<dbReference type="AlphaFoldDB" id="A0AA38XH35"/>
<feature type="transmembrane region" description="Helical" evidence="9">
    <location>
        <begin position="371"/>
        <end position="392"/>
    </location>
</feature>
<feature type="transmembrane region" description="Helical" evidence="9">
    <location>
        <begin position="117"/>
        <end position="138"/>
    </location>
</feature>
<feature type="transmembrane region" description="Helical" evidence="9">
    <location>
        <begin position="257"/>
        <end position="279"/>
    </location>
</feature>
<evidence type="ECO:0000313" key="11">
    <source>
        <dbReference type="Proteomes" id="UP001172673"/>
    </source>
</evidence>
<dbReference type="PANTHER" id="PTHR31686:SF3">
    <property type="entry name" value="ACID TRANSPORT PROTEIN, PUTATIVE (AFU_ORTHOLOGUE AFUA_4G09410)-RELATED"/>
    <property type="match status" value="1"/>
</dbReference>
<proteinExistence type="inferred from homology"/>
<comment type="similarity">
    <text evidence="2">Belongs to the tellurite-resistance/dicarboxylate transporter (TDT) family.</text>
</comment>
<evidence type="ECO:0008006" key="12">
    <source>
        <dbReference type="Google" id="ProtNLM"/>
    </source>
</evidence>
<dbReference type="PANTHER" id="PTHR31686">
    <property type="match status" value="1"/>
</dbReference>
<keyword evidence="5 9" id="KW-0812">Transmembrane</keyword>
<dbReference type="GO" id="GO:0005886">
    <property type="term" value="C:plasma membrane"/>
    <property type="evidence" value="ECO:0007669"/>
    <property type="project" value="UniProtKB-SubCell"/>
</dbReference>
<feature type="transmembrane region" description="Helical" evidence="9">
    <location>
        <begin position="78"/>
        <end position="97"/>
    </location>
</feature>
<feature type="transmembrane region" description="Helical" evidence="9">
    <location>
        <begin position="150"/>
        <end position="173"/>
    </location>
</feature>
<dbReference type="Proteomes" id="UP001172673">
    <property type="component" value="Unassembled WGS sequence"/>
</dbReference>
<evidence type="ECO:0000256" key="9">
    <source>
        <dbReference type="SAM" id="Phobius"/>
    </source>
</evidence>
<dbReference type="InterPro" id="IPR051629">
    <property type="entry name" value="Sulfite_efflux_TDT"/>
</dbReference>
<feature type="transmembrane region" description="Helical" evidence="9">
    <location>
        <begin position="48"/>
        <end position="66"/>
    </location>
</feature>
<protein>
    <recommendedName>
        <fullName evidence="12">Sulfite efflux pump SSU1</fullName>
    </recommendedName>
</protein>
<feature type="transmembrane region" description="Helical" evidence="9">
    <location>
        <begin position="344"/>
        <end position="365"/>
    </location>
</feature>